<keyword evidence="2" id="KW-1185">Reference proteome</keyword>
<sequence length="260" mass="30106">MFSAFGMSATTSEYEYRDINHLTAMQDRELGCFAADRTRSPYIIFLKVPAKILQAPLIPFESYFLHDQVLIIKMESRAHATANEEFAQLFNKKLEEMGGLDEKLRKLGTAHFEGHERLKRADKTYLPKRLPKGRSRQWPTLILEVGYSASRQKLTNDVQWWQSESQGDVQIILTVDINQKRREIIFEKWASTGQESIYRTVISKDTSQTSIRATNQDPLIIDFNGLFLRDPDGPIEGDILFRLDDLKKLAASIWEEQFEE</sequence>
<proteinExistence type="predicted"/>
<dbReference type="EMBL" id="KV878358">
    <property type="protein sequence ID" value="OJJ42597.1"/>
    <property type="molecule type" value="Genomic_DNA"/>
</dbReference>
<accession>A0A1L9S607</accession>
<evidence type="ECO:0000313" key="1">
    <source>
        <dbReference type="EMBL" id="OJJ42597.1"/>
    </source>
</evidence>
<gene>
    <name evidence="1" type="ORF">ASPZODRAFT_147233</name>
</gene>
<organism evidence="1 2">
    <name type="scientific">Penicilliopsis zonata CBS 506.65</name>
    <dbReference type="NCBI Taxonomy" id="1073090"/>
    <lineage>
        <taxon>Eukaryota</taxon>
        <taxon>Fungi</taxon>
        <taxon>Dikarya</taxon>
        <taxon>Ascomycota</taxon>
        <taxon>Pezizomycotina</taxon>
        <taxon>Eurotiomycetes</taxon>
        <taxon>Eurotiomycetidae</taxon>
        <taxon>Eurotiales</taxon>
        <taxon>Aspergillaceae</taxon>
        <taxon>Penicilliopsis</taxon>
    </lineage>
</organism>
<dbReference type="GeneID" id="34611709"/>
<dbReference type="RefSeq" id="XP_022577107.1">
    <property type="nucleotide sequence ID" value="XM_022725244.1"/>
</dbReference>
<dbReference type="AlphaFoldDB" id="A0A1L9S607"/>
<reference evidence="2" key="1">
    <citation type="journal article" date="2017" name="Genome Biol.">
        <title>Comparative genomics reveals high biological diversity and specific adaptations in the industrially and medically important fungal genus Aspergillus.</title>
        <authorList>
            <person name="de Vries R.P."/>
            <person name="Riley R."/>
            <person name="Wiebenga A."/>
            <person name="Aguilar-Osorio G."/>
            <person name="Amillis S."/>
            <person name="Uchima C.A."/>
            <person name="Anderluh G."/>
            <person name="Asadollahi M."/>
            <person name="Askin M."/>
            <person name="Barry K."/>
            <person name="Battaglia E."/>
            <person name="Bayram O."/>
            <person name="Benocci T."/>
            <person name="Braus-Stromeyer S.A."/>
            <person name="Caldana C."/>
            <person name="Canovas D."/>
            <person name="Cerqueira G.C."/>
            <person name="Chen F."/>
            <person name="Chen W."/>
            <person name="Choi C."/>
            <person name="Clum A."/>
            <person name="Dos Santos R.A."/>
            <person name="Damasio A.R."/>
            <person name="Diallinas G."/>
            <person name="Emri T."/>
            <person name="Fekete E."/>
            <person name="Flipphi M."/>
            <person name="Freyberg S."/>
            <person name="Gallo A."/>
            <person name="Gournas C."/>
            <person name="Habgood R."/>
            <person name="Hainaut M."/>
            <person name="Harispe M.L."/>
            <person name="Henrissat B."/>
            <person name="Hilden K.S."/>
            <person name="Hope R."/>
            <person name="Hossain A."/>
            <person name="Karabika E."/>
            <person name="Karaffa L."/>
            <person name="Karanyi Z."/>
            <person name="Krasevec N."/>
            <person name="Kuo A."/>
            <person name="Kusch H."/>
            <person name="LaButti K."/>
            <person name="Lagendijk E.L."/>
            <person name="Lapidus A."/>
            <person name="Levasseur A."/>
            <person name="Lindquist E."/>
            <person name="Lipzen A."/>
            <person name="Logrieco A.F."/>
            <person name="MacCabe A."/>
            <person name="Maekelae M.R."/>
            <person name="Malavazi I."/>
            <person name="Melin P."/>
            <person name="Meyer V."/>
            <person name="Mielnichuk N."/>
            <person name="Miskei M."/>
            <person name="Molnar A.P."/>
            <person name="Mule G."/>
            <person name="Ngan C.Y."/>
            <person name="Orejas M."/>
            <person name="Orosz E."/>
            <person name="Ouedraogo J.P."/>
            <person name="Overkamp K.M."/>
            <person name="Park H.-S."/>
            <person name="Perrone G."/>
            <person name="Piumi F."/>
            <person name="Punt P.J."/>
            <person name="Ram A.F."/>
            <person name="Ramon A."/>
            <person name="Rauscher S."/>
            <person name="Record E."/>
            <person name="Riano-Pachon D.M."/>
            <person name="Robert V."/>
            <person name="Roehrig J."/>
            <person name="Ruller R."/>
            <person name="Salamov A."/>
            <person name="Salih N.S."/>
            <person name="Samson R.A."/>
            <person name="Sandor E."/>
            <person name="Sanguinetti M."/>
            <person name="Schuetze T."/>
            <person name="Sepcic K."/>
            <person name="Shelest E."/>
            <person name="Sherlock G."/>
            <person name="Sophianopoulou V."/>
            <person name="Squina F.M."/>
            <person name="Sun H."/>
            <person name="Susca A."/>
            <person name="Todd R.B."/>
            <person name="Tsang A."/>
            <person name="Unkles S.E."/>
            <person name="van de Wiele N."/>
            <person name="van Rossen-Uffink D."/>
            <person name="Oliveira J.V."/>
            <person name="Vesth T.C."/>
            <person name="Visser J."/>
            <person name="Yu J.-H."/>
            <person name="Zhou M."/>
            <person name="Andersen M.R."/>
            <person name="Archer D.B."/>
            <person name="Baker S.E."/>
            <person name="Benoit I."/>
            <person name="Brakhage A.A."/>
            <person name="Braus G.H."/>
            <person name="Fischer R."/>
            <person name="Frisvad J.C."/>
            <person name="Goldman G.H."/>
            <person name="Houbraken J."/>
            <person name="Oakley B."/>
            <person name="Pocsi I."/>
            <person name="Scazzocchio C."/>
            <person name="Seiboth B."/>
            <person name="vanKuyk P.A."/>
            <person name="Wortman J."/>
            <person name="Dyer P.S."/>
            <person name="Grigoriev I.V."/>
        </authorList>
    </citation>
    <scope>NUCLEOTIDE SEQUENCE [LARGE SCALE GENOMIC DNA]</scope>
    <source>
        <strain evidence="2">CBS 506.65</strain>
    </source>
</reference>
<evidence type="ECO:0000313" key="2">
    <source>
        <dbReference type="Proteomes" id="UP000184188"/>
    </source>
</evidence>
<name>A0A1L9S607_9EURO</name>
<protein>
    <submittedName>
        <fullName evidence="1">Uncharacterized protein</fullName>
    </submittedName>
</protein>
<dbReference type="VEuPathDB" id="FungiDB:ASPZODRAFT_147233"/>
<dbReference type="OrthoDB" id="4226005at2759"/>
<dbReference type="Proteomes" id="UP000184188">
    <property type="component" value="Unassembled WGS sequence"/>
</dbReference>